<evidence type="ECO:0000313" key="4">
    <source>
        <dbReference type="Proteomes" id="UP001565200"/>
    </source>
</evidence>
<dbReference type="RefSeq" id="WP_121699700.1">
    <property type="nucleotide sequence ID" value="NZ_JBCLPP010000017.1"/>
</dbReference>
<feature type="chain" id="PRO_5046239929" evidence="1">
    <location>
        <begin position="22"/>
        <end position="247"/>
    </location>
</feature>
<dbReference type="InterPro" id="IPR025665">
    <property type="entry name" value="Beta-barrel_OMP_2"/>
</dbReference>
<evidence type="ECO:0000259" key="2">
    <source>
        <dbReference type="Pfam" id="PF13568"/>
    </source>
</evidence>
<dbReference type="Proteomes" id="UP001565200">
    <property type="component" value="Unassembled WGS sequence"/>
</dbReference>
<reference evidence="3 4" key="1">
    <citation type="submission" date="2024-03" db="EMBL/GenBank/DDBJ databases">
        <title>Mouse gut bacterial collection (mGBC) of GemPharmatech.</title>
        <authorList>
            <person name="He Y."/>
            <person name="Dong L."/>
            <person name="Wu D."/>
            <person name="Gao X."/>
            <person name="Lin Z."/>
        </authorList>
    </citation>
    <scope>NUCLEOTIDE SEQUENCE [LARGE SCALE GENOMIC DNA]</scope>
    <source>
        <strain evidence="3 4">54-13</strain>
    </source>
</reference>
<keyword evidence="1" id="KW-0732">Signal</keyword>
<evidence type="ECO:0000256" key="1">
    <source>
        <dbReference type="SAM" id="SignalP"/>
    </source>
</evidence>
<organism evidence="3 4">
    <name type="scientific">Heminiphilus faecis</name>
    <dbReference type="NCBI Taxonomy" id="2601703"/>
    <lineage>
        <taxon>Bacteria</taxon>
        <taxon>Pseudomonadati</taxon>
        <taxon>Bacteroidota</taxon>
        <taxon>Bacteroidia</taxon>
        <taxon>Bacteroidales</taxon>
        <taxon>Muribaculaceae</taxon>
        <taxon>Heminiphilus</taxon>
    </lineage>
</organism>
<feature type="domain" description="Outer membrane protein beta-barrel" evidence="2">
    <location>
        <begin position="34"/>
        <end position="221"/>
    </location>
</feature>
<protein>
    <submittedName>
        <fullName evidence="3">Porin family protein</fullName>
    </submittedName>
</protein>
<keyword evidence="4" id="KW-1185">Reference proteome</keyword>
<feature type="signal peptide" evidence="1">
    <location>
        <begin position="1"/>
        <end position="21"/>
    </location>
</feature>
<accession>A0ABV4CVM9</accession>
<name>A0ABV4CVM9_9BACT</name>
<dbReference type="EMBL" id="JBCLPP010000017">
    <property type="protein sequence ID" value="MEY8245428.1"/>
    <property type="molecule type" value="Genomic_DNA"/>
</dbReference>
<proteinExistence type="predicted"/>
<sequence length="247" mass="27995">MKKTLTIMATLIAMCVTVSQAQSIVMFDKGHPSKVIQLGVRAGFNTSNLATNYDKAFPEITWNHTQWRQGLTLGAIVDINLRNFFSIQSGLFYKSRGNDFHYLVNDNENLVAIDGKWRGNYFEIPLLASLRLGVFELAQLQIDLGPYFATGFGGKVRYNQLKTDTQDPMKPEISQKSVKADYFGDNGMVQRYDWGLKTGIGLLLLQHYYLGVHFNYSCRNVLKELEGAAKRPNGHNKAWTFTLGYNF</sequence>
<gene>
    <name evidence="3" type="ORF">AAK873_07340</name>
</gene>
<evidence type="ECO:0000313" key="3">
    <source>
        <dbReference type="EMBL" id="MEY8245428.1"/>
    </source>
</evidence>
<dbReference type="Pfam" id="PF13568">
    <property type="entry name" value="OMP_b-brl_2"/>
    <property type="match status" value="1"/>
</dbReference>
<comment type="caution">
    <text evidence="3">The sequence shown here is derived from an EMBL/GenBank/DDBJ whole genome shotgun (WGS) entry which is preliminary data.</text>
</comment>